<proteinExistence type="predicted"/>
<dbReference type="Proteomes" id="UP000182915">
    <property type="component" value="Chromosome I"/>
</dbReference>
<feature type="chain" id="PRO_5009298433" description="Tat (Twin-arginine translocation) pathway signal sequence" evidence="1">
    <location>
        <begin position="40"/>
        <end position="177"/>
    </location>
</feature>
<keyword evidence="1" id="KW-0732">Signal</keyword>
<evidence type="ECO:0000256" key="1">
    <source>
        <dbReference type="SAM" id="SignalP"/>
    </source>
</evidence>
<evidence type="ECO:0000313" key="3">
    <source>
        <dbReference type="Proteomes" id="UP000182915"/>
    </source>
</evidence>
<sequence length="177" mass="17735">MHIAANGKICLVPSPPPTLSRRRVLASAAVLALVGTVSAACGTPPQPPEVDELAAQLERARTDSQLATDAAAEERGPVAQALTAIAAERAAHAQALSDELVRLRGDAAPTTTATSTTAEVAKAPTVADAANALRASADSAAELAAKLSGYRAGLLASIAAACTAAYTVALPAPRKPR</sequence>
<dbReference type="STRING" id="370526.SAMN04489835_4846"/>
<organism evidence="2 3">
    <name type="scientific">Mycolicibacterium rutilum</name>
    <name type="common">Mycobacterium rutilum</name>
    <dbReference type="NCBI Taxonomy" id="370526"/>
    <lineage>
        <taxon>Bacteria</taxon>
        <taxon>Bacillati</taxon>
        <taxon>Actinomycetota</taxon>
        <taxon>Actinomycetes</taxon>
        <taxon>Mycobacteriales</taxon>
        <taxon>Mycobacteriaceae</taxon>
        <taxon>Mycolicibacterium</taxon>
    </lineage>
</organism>
<name>A0A1H6L8N9_MYCRU</name>
<dbReference type="EMBL" id="LT629971">
    <property type="protein sequence ID" value="SEH84790.1"/>
    <property type="molecule type" value="Genomic_DNA"/>
</dbReference>
<accession>A0A1H6L8N9</accession>
<dbReference type="AlphaFoldDB" id="A0A1H6L8N9"/>
<evidence type="ECO:0008006" key="4">
    <source>
        <dbReference type="Google" id="ProtNLM"/>
    </source>
</evidence>
<gene>
    <name evidence="2" type="ORF">SAMN04489835_4846</name>
</gene>
<evidence type="ECO:0000313" key="2">
    <source>
        <dbReference type="EMBL" id="SEH84790.1"/>
    </source>
</evidence>
<keyword evidence="3" id="KW-1185">Reference proteome</keyword>
<protein>
    <recommendedName>
        <fullName evidence="4">Tat (Twin-arginine translocation) pathway signal sequence</fullName>
    </recommendedName>
</protein>
<feature type="signal peptide" evidence="1">
    <location>
        <begin position="1"/>
        <end position="39"/>
    </location>
</feature>
<reference evidence="3" key="1">
    <citation type="submission" date="2016-10" db="EMBL/GenBank/DDBJ databases">
        <authorList>
            <person name="Varghese N."/>
            <person name="Submissions S."/>
        </authorList>
    </citation>
    <scope>NUCLEOTIDE SEQUENCE [LARGE SCALE GENOMIC DNA]</scope>
    <source>
        <strain evidence="3">DSM 45405</strain>
    </source>
</reference>